<dbReference type="EMBL" id="ASGP02000004">
    <property type="protein sequence ID" value="KAH9510660.1"/>
    <property type="molecule type" value="Genomic_DNA"/>
</dbReference>
<name>A0A922HUH2_DERFA</name>
<feature type="non-terminal residue" evidence="1">
    <location>
        <position position="1"/>
    </location>
</feature>
<gene>
    <name evidence="1" type="ORF">DERF_009170</name>
</gene>
<reference evidence="1" key="2">
    <citation type="journal article" date="2022" name="Res Sq">
        <title>Comparative Genomics Reveals Insights into the Divergent Evolution of Astigmatic Mites and Household Pest Adaptations.</title>
        <authorList>
            <person name="Xiong Q."/>
            <person name="Wan A.T.-Y."/>
            <person name="Liu X.-Y."/>
            <person name="Fung C.S.-H."/>
            <person name="Xiao X."/>
            <person name="Malainual N."/>
            <person name="Hou J."/>
            <person name="Wang L."/>
            <person name="Wang M."/>
            <person name="Yang K."/>
            <person name="Cui Y."/>
            <person name="Leung E."/>
            <person name="Nong W."/>
            <person name="Shin S.-K."/>
            <person name="Au S."/>
            <person name="Jeong K.Y."/>
            <person name="Chew F.T."/>
            <person name="Hui J."/>
            <person name="Leung T.F."/>
            <person name="Tungtrongchitr A."/>
            <person name="Zhong N."/>
            <person name="Liu Z."/>
            <person name="Tsui S."/>
        </authorList>
    </citation>
    <scope>NUCLEOTIDE SEQUENCE</scope>
    <source>
        <strain evidence="1">Derf</strain>
        <tissue evidence="1">Whole organism</tissue>
    </source>
</reference>
<accession>A0A922HUH2</accession>
<dbReference type="Proteomes" id="UP000790347">
    <property type="component" value="Unassembled WGS sequence"/>
</dbReference>
<evidence type="ECO:0000313" key="2">
    <source>
        <dbReference type="Proteomes" id="UP000790347"/>
    </source>
</evidence>
<evidence type="ECO:0000313" key="1">
    <source>
        <dbReference type="EMBL" id="KAH9510660.1"/>
    </source>
</evidence>
<dbReference type="AlphaFoldDB" id="A0A922HUH2"/>
<sequence>TDITIETTFLYLVKTKITFTKQNKTKNPTATHTTVTCFLYSHPSRFGEYVTTEATLSDYLFEKYQIKDMRQEKIKNDPVNMINQSMIVFRNMIDKFLSDVRHIGGATTFTSGRF</sequence>
<keyword evidence="2" id="KW-1185">Reference proteome</keyword>
<comment type="caution">
    <text evidence="1">The sequence shown here is derived from an EMBL/GenBank/DDBJ whole genome shotgun (WGS) entry which is preliminary data.</text>
</comment>
<organism evidence="1 2">
    <name type="scientific">Dermatophagoides farinae</name>
    <name type="common">American house dust mite</name>
    <dbReference type="NCBI Taxonomy" id="6954"/>
    <lineage>
        <taxon>Eukaryota</taxon>
        <taxon>Metazoa</taxon>
        <taxon>Ecdysozoa</taxon>
        <taxon>Arthropoda</taxon>
        <taxon>Chelicerata</taxon>
        <taxon>Arachnida</taxon>
        <taxon>Acari</taxon>
        <taxon>Acariformes</taxon>
        <taxon>Sarcoptiformes</taxon>
        <taxon>Astigmata</taxon>
        <taxon>Psoroptidia</taxon>
        <taxon>Analgoidea</taxon>
        <taxon>Pyroglyphidae</taxon>
        <taxon>Dermatophagoidinae</taxon>
        <taxon>Dermatophagoides</taxon>
    </lineage>
</organism>
<feature type="non-terminal residue" evidence="1">
    <location>
        <position position="114"/>
    </location>
</feature>
<reference evidence="1" key="1">
    <citation type="submission" date="2013-05" db="EMBL/GenBank/DDBJ databases">
        <authorList>
            <person name="Yim A.K.Y."/>
            <person name="Chan T.F."/>
            <person name="Ji K.M."/>
            <person name="Liu X.Y."/>
            <person name="Zhou J.W."/>
            <person name="Li R.Q."/>
            <person name="Yang K.Y."/>
            <person name="Li J."/>
            <person name="Li M."/>
            <person name="Law P.T.W."/>
            <person name="Wu Y.L."/>
            <person name="Cai Z.L."/>
            <person name="Qin H."/>
            <person name="Bao Y."/>
            <person name="Leung R.K.K."/>
            <person name="Ng P.K.S."/>
            <person name="Zou J."/>
            <person name="Zhong X.J."/>
            <person name="Ran P.X."/>
            <person name="Zhong N.S."/>
            <person name="Liu Z.G."/>
            <person name="Tsui S.K.W."/>
        </authorList>
    </citation>
    <scope>NUCLEOTIDE SEQUENCE</scope>
    <source>
        <strain evidence="1">Derf</strain>
        <tissue evidence="1">Whole organism</tissue>
    </source>
</reference>
<protein>
    <submittedName>
        <fullName evidence="1">Uncharacterized protein</fullName>
    </submittedName>
</protein>
<proteinExistence type="predicted"/>